<name>A0A0A9AA64_ARUDO</name>
<sequence>MIRKLCFNAMFDLGFCLLLLVNCSIVAMYDVLLCRTHELVRAKGSFQNAFQHRYWLRPFFATKLMGLHTTTESVLILPCPSLFP</sequence>
<protein>
    <submittedName>
        <fullName evidence="1">Uncharacterized protein</fullName>
    </submittedName>
</protein>
<dbReference type="AlphaFoldDB" id="A0A0A9AA64"/>
<evidence type="ECO:0000313" key="1">
    <source>
        <dbReference type="EMBL" id="JAD45890.1"/>
    </source>
</evidence>
<organism evidence="1">
    <name type="scientific">Arundo donax</name>
    <name type="common">Giant reed</name>
    <name type="synonym">Donax arundinaceus</name>
    <dbReference type="NCBI Taxonomy" id="35708"/>
    <lineage>
        <taxon>Eukaryota</taxon>
        <taxon>Viridiplantae</taxon>
        <taxon>Streptophyta</taxon>
        <taxon>Embryophyta</taxon>
        <taxon>Tracheophyta</taxon>
        <taxon>Spermatophyta</taxon>
        <taxon>Magnoliopsida</taxon>
        <taxon>Liliopsida</taxon>
        <taxon>Poales</taxon>
        <taxon>Poaceae</taxon>
        <taxon>PACMAD clade</taxon>
        <taxon>Arundinoideae</taxon>
        <taxon>Arundineae</taxon>
        <taxon>Arundo</taxon>
    </lineage>
</organism>
<reference evidence="1" key="2">
    <citation type="journal article" date="2015" name="Data Brief">
        <title>Shoot transcriptome of the giant reed, Arundo donax.</title>
        <authorList>
            <person name="Barrero R.A."/>
            <person name="Guerrero F.D."/>
            <person name="Moolhuijzen P."/>
            <person name="Goolsby J.A."/>
            <person name="Tidwell J."/>
            <person name="Bellgard S.E."/>
            <person name="Bellgard M.I."/>
        </authorList>
    </citation>
    <scope>NUCLEOTIDE SEQUENCE</scope>
    <source>
        <tissue evidence="1">Shoot tissue taken approximately 20 cm above the soil surface</tissue>
    </source>
</reference>
<accession>A0A0A9AA64</accession>
<dbReference type="EMBL" id="GBRH01252005">
    <property type="protein sequence ID" value="JAD45890.1"/>
    <property type="molecule type" value="Transcribed_RNA"/>
</dbReference>
<proteinExistence type="predicted"/>
<reference evidence="1" key="1">
    <citation type="submission" date="2014-09" db="EMBL/GenBank/DDBJ databases">
        <authorList>
            <person name="Magalhaes I.L.F."/>
            <person name="Oliveira U."/>
            <person name="Santos F.R."/>
            <person name="Vidigal T.H.D.A."/>
            <person name="Brescovit A.D."/>
            <person name="Santos A.J."/>
        </authorList>
    </citation>
    <scope>NUCLEOTIDE SEQUENCE</scope>
    <source>
        <tissue evidence="1">Shoot tissue taken approximately 20 cm above the soil surface</tissue>
    </source>
</reference>